<feature type="compositionally biased region" description="Low complexity" evidence="1">
    <location>
        <begin position="1"/>
        <end position="10"/>
    </location>
</feature>
<dbReference type="VEuPathDB" id="FungiDB:HpaG806048"/>
<feature type="region of interest" description="Disordered" evidence="1">
    <location>
        <begin position="47"/>
        <end position="71"/>
    </location>
</feature>
<evidence type="ECO:0000256" key="1">
    <source>
        <dbReference type="SAM" id="MobiDB-lite"/>
    </source>
</evidence>
<feature type="compositionally biased region" description="Basic and acidic residues" evidence="1">
    <location>
        <begin position="93"/>
        <end position="104"/>
    </location>
</feature>
<dbReference type="HOGENOM" id="CLU_898496_0_0_1"/>
<dbReference type="InParanoid" id="M4BI22"/>
<feature type="region of interest" description="Disordered" evidence="1">
    <location>
        <begin position="1"/>
        <end position="31"/>
    </location>
</feature>
<evidence type="ECO:0000313" key="2">
    <source>
        <dbReference type="EnsemblProtists" id="HpaP806048"/>
    </source>
</evidence>
<protein>
    <submittedName>
        <fullName evidence="2">Uncharacterized protein</fullName>
    </submittedName>
</protein>
<dbReference type="AlphaFoldDB" id="M4BI22"/>
<evidence type="ECO:0000313" key="3">
    <source>
        <dbReference type="Proteomes" id="UP000011713"/>
    </source>
</evidence>
<sequence length="310" mass="34274">MGYSTKWSSQKKQKSDDSLKPKAKRQNSEPFVPLCVIKTSKALAQLPVKESRSGCVKGKTKKGAKRPVRESAAVNVDFELMHLGMSSALESDVSNHNEEGEEHGSPAVAQSRMESERSAARYPSKRSRLNDPEALLDRDIEVKGSKQVKVNKRQAAANKKQQEMVGTEGQKYLAFEKATVYGRRIRQIGRILHGAPESVALYHNSNRARQPIANPSDNDVFVSSILSKFQEDIDAAKNVRCSNKTVISVPRRFQEYSVPRMFNCGTSSSAPPGPGCSYSDAALAASTPVFSSSNSFSMKSWFKRLDARFH</sequence>
<dbReference type="EMBL" id="JH598278">
    <property type="status" value="NOT_ANNOTATED_CDS"/>
    <property type="molecule type" value="Genomic_DNA"/>
</dbReference>
<feature type="region of interest" description="Disordered" evidence="1">
    <location>
        <begin position="91"/>
        <end position="130"/>
    </location>
</feature>
<name>M4BI22_HYAAE</name>
<reference evidence="3" key="1">
    <citation type="journal article" date="2010" name="Science">
        <title>Signatures of adaptation to obligate biotrophy in the Hyaloperonospora arabidopsidis genome.</title>
        <authorList>
            <person name="Baxter L."/>
            <person name="Tripathy S."/>
            <person name="Ishaque N."/>
            <person name="Boot N."/>
            <person name="Cabral A."/>
            <person name="Kemen E."/>
            <person name="Thines M."/>
            <person name="Ah-Fong A."/>
            <person name="Anderson R."/>
            <person name="Badejoko W."/>
            <person name="Bittner-Eddy P."/>
            <person name="Boore J.L."/>
            <person name="Chibucos M.C."/>
            <person name="Coates M."/>
            <person name="Dehal P."/>
            <person name="Delehaunty K."/>
            <person name="Dong S."/>
            <person name="Downton P."/>
            <person name="Dumas B."/>
            <person name="Fabro G."/>
            <person name="Fronick C."/>
            <person name="Fuerstenberg S.I."/>
            <person name="Fulton L."/>
            <person name="Gaulin E."/>
            <person name="Govers F."/>
            <person name="Hughes L."/>
            <person name="Humphray S."/>
            <person name="Jiang R.H."/>
            <person name="Judelson H."/>
            <person name="Kamoun S."/>
            <person name="Kyung K."/>
            <person name="Meijer H."/>
            <person name="Minx P."/>
            <person name="Morris P."/>
            <person name="Nelson J."/>
            <person name="Phuntumart V."/>
            <person name="Qutob D."/>
            <person name="Rehmany A."/>
            <person name="Rougon-Cardoso A."/>
            <person name="Ryden P."/>
            <person name="Torto-Alalibo T."/>
            <person name="Studholme D."/>
            <person name="Wang Y."/>
            <person name="Win J."/>
            <person name="Wood J."/>
            <person name="Clifton S.W."/>
            <person name="Rogers J."/>
            <person name="Van den Ackerveken G."/>
            <person name="Jones J.D."/>
            <person name="McDowell J.M."/>
            <person name="Beynon J."/>
            <person name="Tyler B.M."/>
        </authorList>
    </citation>
    <scope>NUCLEOTIDE SEQUENCE [LARGE SCALE GENOMIC DNA]</scope>
    <source>
        <strain evidence="3">Emoy2</strain>
    </source>
</reference>
<keyword evidence="3" id="KW-1185">Reference proteome</keyword>
<organism evidence="2 3">
    <name type="scientific">Hyaloperonospora arabidopsidis (strain Emoy2)</name>
    <name type="common">Downy mildew agent</name>
    <name type="synonym">Peronospora arabidopsidis</name>
    <dbReference type="NCBI Taxonomy" id="559515"/>
    <lineage>
        <taxon>Eukaryota</taxon>
        <taxon>Sar</taxon>
        <taxon>Stramenopiles</taxon>
        <taxon>Oomycota</taxon>
        <taxon>Peronosporomycetes</taxon>
        <taxon>Peronosporales</taxon>
        <taxon>Peronosporaceae</taxon>
        <taxon>Hyaloperonospora</taxon>
    </lineage>
</organism>
<proteinExistence type="predicted"/>
<dbReference type="Proteomes" id="UP000011713">
    <property type="component" value="Unassembled WGS sequence"/>
</dbReference>
<accession>M4BI22</accession>
<dbReference type="EnsemblProtists" id="HpaT806048">
    <property type="protein sequence ID" value="HpaP806048"/>
    <property type="gene ID" value="HpaG806048"/>
</dbReference>
<reference evidence="2" key="2">
    <citation type="submission" date="2015-06" db="UniProtKB">
        <authorList>
            <consortium name="EnsemblProtists"/>
        </authorList>
    </citation>
    <scope>IDENTIFICATION</scope>
    <source>
        <strain evidence="2">Emoy2</strain>
    </source>
</reference>